<dbReference type="EMBL" id="CP010836">
    <property type="protein sequence ID" value="AJP72045.1"/>
    <property type="molecule type" value="Genomic_DNA"/>
</dbReference>
<dbReference type="Proteomes" id="UP000032300">
    <property type="component" value="Chromosome"/>
</dbReference>
<name>A0A7U4J868_9SPHN</name>
<dbReference type="PANTHER" id="PTHR43737">
    <property type="entry name" value="BLL7424 PROTEIN"/>
    <property type="match status" value="1"/>
</dbReference>
<sequence length="384" mass="40596">MFNRRKFIALGASAIATSAFGPKMVLARAATERRFVFIIQRGAADGLMTVAPVGDPAFVTQRDALAQDFVAAPKLDSMFALHPVLANIDGLYRARQALFVHAVASPYRDRSHFDGQNVLETGGTSAYSLKDGWLNRLLSLLPKDDDSAIALAASIPMALRGPVEVASYAPSALPDASDDLIARVSSMYQNDAQLHAAWEQATATRMLTSELAADNGRNAAATGALAAKLMAAPGGARIAMIETGGWDTHAQQRGRLTGQLRGLDAMVAALRDGLGPLWSDTLVLVATEFGRTVKINGTQGTDHGTGSVAMLLGGAVNGGRVEADWPGLADAQLYEGRDLRPTLGLDNLIHGALASHFNLSPVQTAATLFPDMKGGRLMRDLVRV</sequence>
<protein>
    <recommendedName>
        <fullName evidence="3">DUF1501 domain-containing protein</fullName>
    </recommendedName>
</protein>
<dbReference type="RefSeq" id="WP_044331948.1">
    <property type="nucleotide sequence ID" value="NZ_CP010836.1"/>
</dbReference>
<dbReference type="KEGG" id="sphi:TS85_09975"/>
<dbReference type="AlphaFoldDB" id="A0A7U4J868"/>
<keyword evidence="2" id="KW-1185">Reference proteome</keyword>
<dbReference type="InterPro" id="IPR010869">
    <property type="entry name" value="DUF1501"/>
</dbReference>
<proteinExistence type="predicted"/>
<dbReference type="Pfam" id="PF07394">
    <property type="entry name" value="DUF1501"/>
    <property type="match status" value="1"/>
</dbReference>
<dbReference type="OrthoDB" id="9779968at2"/>
<reference evidence="1 2" key="1">
    <citation type="journal article" date="2015" name="Int. J. Syst. Evol. Microbiol.">
        <title>Sphingomonas hengshuiensis sp. nov., isolated from lake wetland.</title>
        <authorList>
            <person name="Wei S."/>
            <person name="Wang T."/>
            <person name="Liu H."/>
            <person name="Zhang C."/>
            <person name="Guo J."/>
            <person name="Wang Q."/>
            <person name="Liang K."/>
            <person name="Zhang Z."/>
        </authorList>
    </citation>
    <scope>NUCLEOTIDE SEQUENCE [LARGE SCALE GENOMIC DNA]</scope>
    <source>
        <strain evidence="1 2">WHSC-8</strain>
    </source>
</reference>
<dbReference type="InterPro" id="IPR006311">
    <property type="entry name" value="TAT_signal"/>
</dbReference>
<evidence type="ECO:0008006" key="3">
    <source>
        <dbReference type="Google" id="ProtNLM"/>
    </source>
</evidence>
<dbReference type="PANTHER" id="PTHR43737:SF1">
    <property type="entry name" value="DUF1501 DOMAIN-CONTAINING PROTEIN"/>
    <property type="match status" value="1"/>
</dbReference>
<reference evidence="1 2" key="2">
    <citation type="submission" date="2015-02" db="EMBL/GenBank/DDBJ databases">
        <title>The complete genome of Sphingomonas hengshuiensis sp. WHSC-8 isolated from soil of Hengshui Lake.</title>
        <authorList>
            <person name="Wei S."/>
            <person name="Guo J."/>
            <person name="Su C."/>
            <person name="Wu R."/>
            <person name="Zhang Z."/>
            <person name="Liang K."/>
            <person name="Li H."/>
            <person name="Wang T."/>
            <person name="Liu H."/>
            <person name="Zhang C."/>
            <person name="Li Z."/>
            <person name="Wang Q."/>
            <person name="Meng J."/>
        </authorList>
    </citation>
    <scope>NUCLEOTIDE SEQUENCE [LARGE SCALE GENOMIC DNA]</scope>
    <source>
        <strain evidence="1 2">WHSC-8</strain>
    </source>
</reference>
<evidence type="ECO:0000313" key="1">
    <source>
        <dbReference type="EMBL" id="AJP72045.1"/>
    </source>
</evidence>
<gene>
    <name evidence="1" type="ORF">TS85_09975</name>
</gene>
<accession>A0A7U4J868</accession>
<dbReference type="PROSITE" id="PS51318">
    <property type="entry name" value="TAT"/>
    <property type="match status" value="1"/>
</dbReference>
<organism evidence="1 2">
    <name type="scientific">Sphingomonas hengshuiensis</name>
    <dbReference type="NCBI Taxonomy" id="1609977"/>
    <lineage>
        <taxon>Bacteria</taxon>
        <taxon>Pseudomonadati</taxon>
        <taxon>Pseudomonadota</taxon>
        <taxon>Alphaproteobacteria</taxon>
        <taxon>Sphingomonadales</taxon>
        <taxon>Sphingomonadaceae</taxon>
        <taxon>Sphingomonas</taxon>
    </lineage>
</organism>
<evidence type="ECO:0000313" key="2">
    <source>
        <dbReference type="Proteomes" id="UP000032300"/>
    </source>
</evidence>